<sequence>MSVETIVSDVKSRADLVKTRGQAALEAGVDTLMTANTIVVDGVQELVQTNVGAGKELATLVQASVTKAKTDGFKAVAANPVAYIPEGKGTVVTAYTDSVKVVTKTGDELAKTLKSGVETISAKLQGEVPVVAKAKKTVKKTATKAKKAAKKVVEA</sequence>
<evidence type="ECO:0000313" key="2">
    <source>
        <dbReference type="EMBL" id="NKF21334.1"/>
    </source>
</evidence>
<dbReference type="InterPro" id="IPR018968">
    <property type="entry name" value="Phasin"/>
</dbReference>
<dbReference type="Proteomes" id="UP000653472">
    <property type="component" value="Unassembled WGS sequence"/>
</dbReference>
<gene>
    <name evidence="2" type="ORF">G7Y82_03320</name>
</gene>
<keyword evidence="3" id="KW-1185">Reference proteome</keyword>
<comment type="caution">
    <text evidence="2">The sequence shown here is derived from an EMBL/GenBank/DDBJ whole genome shotgun (WGS) entry which is preliminary data.</text>
</comment>
<accession>A0A969W8A6</accession>
<protein>
    <recommendedName>
        <fullName evidence="1">Phasin domain-containing protein</fullName>
    </recommendedName>
</protein>
<organism evidence="2 3">
    <name type="scientific">Solimonas marina</name>
    <dbReference type="NCBI Taxonomy" id="2714601"/>
    <lineage>
        <taxon>Bacteria</taxon>
        <taxon>Pseudomonadati</taxon>
        <taxon>Pseudomonadota</taxon>
        <taxon>Gammaproteobacteria</taxon>
        <taxon>Nevskiales</taxon>
        <taxon>Nevskiaceae</taxon>
        <taxon>Solimonas</taxon>
    </lineage>
</organism>
<reference evidence="2" key="1">
    <citation type="submission" date="2020-03" db="EMBL/GenBank/DDBJ databases">
        <title>Solimonas marina sp. nov., isolated from deep seawater of the Pacific Ocean.</title>
        <authorList>
            <person name="Liu X."/>
            <person name="Lai Q."/>
            <person name="Sun F."/>
            <person name="Gai Y."/>
            <person name="Li G."/>
            <person name="Shao Z."/>
        </authorList>
    </citation>
    <scope>NUCLEOTIDE SEQUENCE</scope>
    <source>
        <strain evidence="2">C16B3</strain>
    </source>
</reference>
<dbReference type="EMBL" id="JAAVXB010000002">
    <property type="protein sequence ID" value="NKF21334.1"/>
    <property type="molecule type" value="Genomic_DNA"/>
</dbReference>
<evidence type="ECO:0000313" key="3">
    <source>
        <dbReference type="Proteomes" id="UP000653472"/>
    </source>
</evidence>
<dbReference type="AlphaFoldDB" id="A0A969W8A6"/>
<name>A0A969W8A6_9GAMM</name>
<feature type="domain" description="Phasin" evidence="1">
    <location>
        <begin position="23"/>
        <end position="115"/>
    </location>
</feature>
<dbReference type="RefSeq" id="WP_168146607.1">
    <property type="nucleotide sequence ID" value="NZ_JAAVXB010000002.1"/>
</dbReference>
<dbReference type="Pfam" id="PF09361">
    <property type="entry name" value="Phasin_2"/>
    <property type="match status" value="1"/>
</dbReference>
<evidence type="ECO:0000259" key="1">
    <source>
        <dbReference type="Pfam" id="PF09361"/>
    </source>
</evidence>
<proteinExistence type="predicted"/>